<reference evidence="2 3" key="1">
    <citation type="submission" date="2018-07" db="EMBL/GenBank/DDBJ databases">
        <title>Draft Genome Sequence of Pseudomonas fluorescens AHK-1 associated with canker disease of kiwifruit.</title>
        <authorList>
            <person name="Wu Z."/>
        </authorList>
    </citation>
    <scope>NUCLEOTIDE SEQUENCE [LARGE SCALE GENOMIC DNA]</scope>
    <source>
        <strain evidence="2 3">AHK-1</strain>
    </source>
</reference>
<evidence type="ECO:0000313" key="3">
    <source>
        <dbReference type="Proteomes" id="UP000255541"/>
    </source>
</evidence>
<name>A0A7Z6N0M6_PSEFL</name>
<evidence type="ECO:0000313" key="2">
    <source>
        <dbReference type="EMBL" id="RDS92549.1"/>
    </source>
</evidence>
<feature type="region of interest" description="Disordered" evidence="1">
    <location>
        <begin position="372"/>
        <end position="415"/>
    </location>
</feature>
<protein>
    <recommendedName>
        <fullName evidence="4">ATP-binding protein</fullName>
    </recommendedName>
</protein>
<dbReference type="RefSeq" id="WP_115485938.1">
    <property type="nucleotide sequence ID" value="NZ_QRBA01000002.1"/>
</dbReference>
<dbReference type="SUPFAM" id="SSF55874">
    <property type="entry name" value="ATPase domain of HSP90 chaperone/DNA topoisomerase II/histidine kinase"/>
    <property type="match status" value="1"/>
</dbReference>
<dbReference type="EMBL" id="QRBA01000002">
    <property type="protein sequence ID" value="RDS92549.1"/>
    <property type="molecule type" value="Genomic_DNA"/>
</dbReference>
<accession>A0A7Z6N0M6</accession>
<dbReference type="Pfam" id="PF13589">
    <property type="entry name" value="HATPase_c_3"/>
    <property type="match status" value="1"/>
</dbReference>
<dbReference type="InterPro" id="IPR036890">
    <property type="entry name" value="HATPase_C_sf"/>
</dbReference>
<evidence type="ECO:0000256" key="1">
    <source>
        <dbReference type="SAM" id="MobiDB-lite"/>
    </source>
</evidence>
<feature type="compositionally biased region" description="Low complexity" evidence="1">
    <location>
        <begin position="372"/>
        <end position="387"/>
    </location>
</feature>
<evidence type="ECO:0008006" key="4">
    <source>
        <dbReference type="Google" id="ProtNLM"/>
    </source>
</evidence>
<organism evidence="2 3">
    <name type="scientific">Pseudomonas fluorescens</name>
    <dbReference type="NCBI Taxonomy" id="294"/>
    <lineage>
        <taxon>Bacteria</taxon>
        <taxon>Pseudomonadati</taxon>
        <taxon>Pseudomonadota</taxon>
        <taxon>Gammaproteobacteria</taxon>
        <taxon>Pseudomonadales</taxon>
        <taxon>Pseudomonadaceae</taxon>
        <taxon>Pseudomonas</taxon>
    </lineage>
</organism>
<proteinExistence type="predicted"/>
<feature type="compositionally biased region" description="Pro residues" evidence="1">
    <location>
        <begin position="390"/>
        <end position="406"/>
    </location>
</feature>
<comment type="caution">
    <text evidence="2">The sequence shown here is derived from an EMBL/GenBank/DDBJ whole genome shotgun (WGS) entry which is preliminary data.</text>
</comment>
<dbReference type="Gene3D" id="3.30.565.10">
    <property type="entry name" value="Histidine kinase-like ATPase, C-terminal domain"/>
    <property type="match status" value="1"/>
</dbReference>
<sequence length="585" mass="66446">MKPTGESFKVDTKPSKEVVVDSLIRDISIEACIFDLVDNCIDAARDTIYKLDKTLSHEKPPPSYEKFKIDITTNGDHFIISDNCGGITQLDLATSVLRFGQRSSHDSGIGVFGVGLNRAIFKLGRLINLDSDTGIERCTLDLDTIEYIKDDDWDLPATKLPTQKKIGTTLTIEKISSETSRKFSDKGWQQAFSYETGRRYGKFIEKGLEININGSAIESQLVRIRSNSNYETDRKFFKLSDDISVHIEVGQHEQHKFSAEADSERNNSRELTPQYGWTIFCNDRAVIVSDQSWKTGWNGKFHSQFYGFVGNVNFYCSNPEKLPWSTTKTDVDLNNPAYQTTLEEMKKFSTKWRAFSEKVKDMKRAGIELPAPQSAAAAATAQQNAKPRPVDSPNPKPVPAPTPAPKPTIKKPTKKIDHNTFQTILPQDIDELYCNDKHLALVHEAKSLSLNYLSYSGLVLIRILFEVSSIWYLRRKSLYAPLKKIIIAKRNLEREKLEKPPLTKTEEGNASPTIDEVISYFESNEHVWDDATKKNIKLSLKKFAQHKEKLNSAVHSPFQPISKLEAFQIRDEVLPILRYLIETKE</sequence>
<dbReference type="AlphaFoldDB" id="A0A7Z6N0M6"/>
<gene>
    <name evidence="2" type="ORF">DL347_05085</name>
</gene>
<dbReference type="Proteomes" id="UP000255541">
    <property type="component" value="Unassembled WGS sequence"/>
</dbReference>